<evidence type="ECO:0000313" key="2">
    <source>
        <dbReference type="EMBL" id="MCY1082193.1"/>
    </source>
</evidence>
<protein>
    <submittedName>
        <fullName evidence="2">MopE-related protein</fullName>
    </submittedName>
</protein>
<comment type="caution">
    <text evidence="2">The sequence shown here is derived from an EMBL/GenBank/DDBJ whole genome shotgun (WGS) entry which is preliminary data.</text>
</comment>
<dbReference type="EMBL" id="JAPNKA010000001">
    <property type="protein sequence ID" value="MCY1082193.1"/>
    <property type="molecule type" value="Genomic_DNA"/>
</dbReference>
<evidence type="ECO:0000256" key="1">
    <source>
        <dbReference type="SAM" id="MobiDB-lite"/>
    </source>
</evidence>
<dbReference type="RefSeq" id="WP_267540769.1">
    <property type="nucleotide sequence ID" value="NZ_JAPNKA010000001.1"/>
</dbReference>
<accession>A0ABT4AKI0</accession>
<dbReference type="InterPro" id="IPR021655">
    <property type="entry name" value="Put_metal-bd"/>
</dbReference>
<dbReference type="Proteomes" id="UP001207654">
    <property type="component" value="Unassembled WGS sequence"/>
</dbReference>
<sequence length="767" mass="79198">MPPRLLNLVGLLALIGLGCRNNDGAVKLTVSYSGFKPGCIRVGVQDAQGAGEPRTTELAGKGEVTGGTVTVAAFRESGWGTTLTATAEAFETQCSGTPVVTTSETVTVAQGEVAEKELKLAATDADGDGYVSQSTGGTDCDDSSSGLHPGAQELCNDRDDNCDGKKDESFEVGQLCDATDGCKGAWSCDSQSTRTCVAKPGQWRPDADKDGQGSSQGPGVTSCSPPAGHVANALDCDDSNAQRYTGAPELCNTVDDNCDGTPDDGLELGFSCTGAGNCTGTRVCGTDGGVMCNSPTPTVLYADNDQDSYGAADAGVTNCGPTRSGYVSNSTDCDDTRAKVYPGAPELCDTLDNDCDTSPDEGLDLGASCDPGLGCTGAKACETDGGILCAFVTPPSTYYPDDDLDLHGKADAGVQTCAPSAGYILAGGDCNDGNPFTHVDARELCDEEDNNCNGSPDEGNACPAGGGSWVDKSSGGSDTWQSVSVWGDGGVWVAGGTNLLGEIPPGQTSFVSLNGQCTGVWNAVWADPRNGQATLGGNSAALGYHATGTTVCTNSTDATDTDVQGVAGVRLPDSSYEYHLVGLNNVYPYGGRVLRSTGGPFQNGTVADPLLDVHGISREVLFAVGGYISITGINARLYRYKPDQGVWEDENVHNIPGVVDGRLRGVWVVNPRLAYAVGENGAMLIWNGTSWSPMSGPNTQDLLSVLAFGRNAVYVAAANGKVYRYDGSSWSQVSGVSSGNAFNDLAGSSPEDIWVVGEKGKRFHWPR</sequence>
<name>A0ABT4AKI0_9BACT</name>
<dbReference type="PROSITE" id="PS51257">
    <property type="entry name" value="PROKAR_LIPOPROTEIN"/>
    <property type="match status" value="1"/>
</dbReference>
<proteinExistence type="predicted"/>
<dbReference type="Pfam" id="PF11617">
    <property type="entry name" value="Cu-binding_MopE"/>
    <property type="match status" value="4"/>
</dbReference>
<feature type="compositionally biased region" description="Polar residues" evidence="1">
    <location>
        <begin position="212"/>
        <end position="224"/>
    </location>
</feature>
<gene>
    <name evidence="2" type="ORF">OV287_47895</name>
</gene>
<feature type="region of interest" description="Disordered" evidence="1">
    <location>
        <begin position="199"/>
        <end position="224"/>
    </location>
</feature>
<reference evidence="2 3" key="1">
    <citation type="submission" date="2022-11" db="EMBL/GenBank/DDBJ databases">
        <title>Minimal conservation of predation-associated metabolite biosynthetic gene clusters underscores biosynthetic potential of Myxococcota including descriptions for ten novel species: Archangium lansinium sp. nov., Myxococcus landrumus sp. nov., Nannocystis bai.</title>
        <authorList>
            <person name="Ahearne A."/>
            <person name="Stevens C."/>
            <person name="Phillips K."/>
        </authorList>
    </citation>
    <scope>NUCLEOTIDE SEQUENCE [LARGE SCALE GENOMIC DNA]</scope>
    <source>
        <strain evidence="2 3">MIWBW</strain>
    </source>
</reference>
<evidence type="ECO:0000313" key="3">
    <source>
        <dbReference type="Proteomes" id="UP001207654"/>
    </source>
</evidence>
<keyword evidence="3" id="KW-1185">Reference proteome</keyword>
<organism evidence="2 3">
    <name type="scientific">Archangium lansingense</name>
    <dbReference type="NCBI Taxonomy" id="2995310"/>
    <lineage>
        <taxon>Bacteria</taxon>
        <taxon>Pseudomonadati</taxon>
        <taxon>Myxococcota</taxon>
        <taxon>Myxococcia</taxon>
        <taxon>Myxococcales</taxon>
        <taxon>Cystobacterineae</taxon>
        <taxon>Archangiaceae</taxon>
        <taxon>Archangium</taxon>
    </lineage>
</organism>